<accession>A0AAE8ZPQ3</accession>
<gene>
    <name evidence="2" type="ORF">L3Y34_011763</name>
    <name evidence="3" type="ORF">L5515_017639</name>
</gene>
<dbReference type="Proteomes" id="UP000827892">
    <property type="component" value="Chromosome X"/>
</dbReference>
<evidence type="ECO:0000256" key="1">
    <source>
        <dbReference type="ARBA" id="ARBA00023242"/>
    </source>
</evidence>
<dbReference type="InterPro" id="IPR036529">
    <property type="entry name" value="KIX_dom_sf"/>
</dbReference>
<evidence type="ECO:0000313" key="2">
    <source>
        <dbReference type="EMBL" id="ULT82020.1"/>
    </source>
</evidence>
<dbReference type="GO" id="GO:0006355">
    <property type="term" value="P:regulation of DNA-templated transcription"/>
    <property type="evidence" value="ECO:0007669"/>
    <property type="project" value="InterPro"/>
</dbReference>
<dbReference type="EMBL" id="CP092625">
    <property type="protein sequence ID" value="UMM41332.1"/>
    <property type="molecule type" value="Genomic_DNA"/>
</dbReference>
<proteinExistence type="predicted"/>
<keyword evidence="5" id="KW-1185">Reference proteome</keyword>
<dbReference type="AlphaFoldDB" id="A0AAE8ZPQ3"/>
<evidence type="ECO:0000313" key="5">
    <source>
        <dbReference type="Proteomes" id="UP000829354"/>
    </source>
</evidence>
<reference evidence="3 5" key="1">
    <citation type="submission" date="2022-04" db="EMBL/GenBank/DDBJ databases">
        <title>Chromosome-level reference genomes for two strains of Caenorhabditis briggsae: an improved platform for comparative genomics.</title>
        <authorList>
            <person name="Stevens L."/>
            <person name="Andersen E."/>
        </authorList>
    </citation>
    <scope>NUCLEOTIDE SEQUENCE [LARGE SCALE GENOMIC DNA]</scope>
    <source>
        <strain evidence="3">VX34</strain>
        <tissue evidence="3">Whole-organism</tissue>
    </source>
</reference>
<sequence length="77" mass="9157">MDPILNTFTGWRELRQERRDEIVSQLVTMFHPVAPRIYIEEAKAAERRYFAQATEFTEYLQNVGDFVHRLGRNSRQG</sequence>
<dbReference type="GO" id="GO:0003712">
    <property type="term" value="F:transcription coregulator activity"/>
    <property type="evidence" value="ECO:0007669"/>
    <property type="project" value="InterPro"/>
</dbReference>
<evidence type="ECO:0000313" key="3">
    <source>
        <dbReference type="EMBL" id="UMM41332.1"/>
    </source>
</evidence>
<protein>
    <submittedName>
        <fullName evidence="2">Uncharacterized protein</fullName>
    </submittedName>
</protein>
<evidence type="ECO:0000313" key="4">
    <source>
        <dbReference type="Proteomes" id="UP000827892"/>
    </source>
</evidence>
<reference evidence="2 4" key="2">
    <citation type="submission" date="2022-05" db="EMBL/GenBank/DDBJ databases">
        <title>Chromosome-level reference genomes for two strains of Caenorhabditis briggsae: an improved platform for comparative genomics.</title>
        <authorList>
            <person name="Stevens L."/>
            <person name="Andersen E.C."/>
        </authorList>
    </citation>
    <scope>NUCLEOTIDE SEQUENCE [LARGE SCALE GENOMIC DNA]</scope>
    <source>
        <strain evidence="2">QX1410_ONT</strain>
        <tissue evidence="2">Whole-organism</tissue>
    </source>
</reference>
<organism evidence="2 4">
    <name type="scientific">Caenorhabditis briggsae</name>
    <dbReference type="NCBI Taxonomy" id="6238"/>
    <lineage>
        <taxon>Eukaryota</taxon>
        <taxon>Metazoa</taxon>
        <taxon>Ecdysozoa</taxon>
        <taxon>Nematoda</taxon>
        <taxon>Chromadorea</taxon>
        <taxon>Rhabditida</taxon>
        <taxon>Rhabditina</taxon>
        <taxon>Rhabditomorpha</taxon>
        <taxon>Rhabditoidea</taxon>
        <taxon>Rhabditidae</taxon>
        <taxon>Peloderinae</taxon>
        <taxon>Caenorhabditis</taxon>
    </lineage>
</organism>
<name>A0AAE8ZPQ3_CAEBR</name>
<dbReference type="SUPFAM" id="SSF47040">
    <property type="entry name" value="Kix domain of CBP (creb binding protein)"/>
    <property type="match status" value="1"/>
</dbReference>
<dbReference type="Proteomes" id="UP000829354">
    <property type="component" value="Chromosome X"/>
</dbReference>
<keyword evidence="1" id="KW-0539">Nucleus</keyword>
<dbReference type="EMBL" id="CP090896">
    <property type="protein sequence ID" value="ULT82020.1"/>
    <property type="molecule type" value="Genomic_DNA"/>
</dbReference>